<evidence type="ECO:0000256" key="5">
    <source>
        <dbReference type="RuleBase" id="RU003915"/>
    </source>
</evidence>
<evidence type="ECO:0000256" key="3">
    <source>
        <dbReference type="ARBA" id="ARBA00023235"/>
    </source>
</evidence>
<dbReference type="PROSITE" id="PS50059">
    <property type="entry name" value="FKBP_PPIASE"/>
    <property type="match status" value="1"/>
</dbReference>
<dbReference type="SUPFAM" id="SSF54534">
    <property type="entry name" value="FKBP-like"/>
    <property type="match status" value="1"/>
</dbReference>
<dbReference type="Proteomes" id="UP000635885">
    <property type="component" value="Unassembled WGS sequence"/>
</dbReference>
<name>A0ABQ1MMQ7_9BACT</name>
<dbReference type="Pfam" id="PF00254">
    <property type="entry name" value="FKBP_C"/>
    <property type="match status" value="1"/>
</dbReference>
<comment type="catalytic activity">
    <reaction evidence="1 4 5">
        <text>[protein]-peptidylproline (omega=180) = [protein]-peptidylproline (omega=0)</text>
        <dbReference type="Rhea" id="RHEA:16237"/>
        <dbReference type="Rhea" id="RHEA-COMP:10747"/>
        <dbReference type="Rhea" id="RHEA-COMP:10748"/>
        <dbReference type="ChEBI" id="CHEBI:83833"/>
        <dbReference type="ChEBI" id="CHEBI:83834"/>
        <dbReference type="EC" id="5.2.1.8"/>
    </reaction>
</comment>
<dbReference type="PROSITE" id="PS51257">
    <property type="entry name" value="PROKAR_LIPOPROTEIN"/>
    <property type="match status" value="1"/>
</dbReference>
<dbReference type="InterPro" id="IPR050689">
    <property type="entry name" value="FKBP-type_PPIase"/>
</dbReference>
<evidence type="ECO:0000313" key="7">
    <source>
        <dbReference type="EMBL" id="GGC43523.1"/>
    </source>
</evidence>
<gene>
    <name evidence="7" type="ORF">GCM10010993_22570</name>
</gene>
<comment type="caution">
    <text evidence="7">The sequence shown here is derived from an EMBL/GenBank/DDBJ whole genome shotgun (WGS) entry which is preliminary data.</text>
</comment>
<comment type="similarity">
    <text evidence="5">Belongs to the FKBP-type PPIase family.</text>
</comment>
<sequence>MKRFGLGLLCCLALISCVSESENAEVLRERERVAFEEYITANDIVGVRVEREPALGFIFIWLEESGSDVKPQALDTIKVDYVGRLVNNLVFDTSIDSIAREVGIFDPRRNYQPFEYIHDVGSVVLGFDYAISKMDYGDRMIAFIPSIYAYGASGQGNIRPNTPLIFELDLLSKETEGEDSGD</sequence>
<dbReference type="Gene3D" id="3.10.50.40">
    <property type="match status" value="1"/>
</dbReference>
<accession>A0ABQ1MMQ7</accession>
<dbReference type="PANTHER" id="PTHR10516">
    <property type="entry name" value="PEPTIDYL-PROLYL CIS-TRANS ISOMERASE"/>
    <property type="match status" value="1"/>
</dbReference>
<reference evidence="8" key="1">
    <citation type="journal article" date="2019" name="Int. J. Syst. Evol. Microbiol.">
        <title>The Global Catalogue of Microorganisms (GCM) 10K type strain sequencing project: providing services to taxonomists for standard genome sequencing and annotation.</title>
        <authorList>
            <consortium name="The Broad Institute Genomics Platform"/>
            <consortium name="The Broad Institute Genome Sequencing Center for Infectious Disease"/>
            <person name="Wu L."/>
            <person name="Ma J."/>
        </authorList>
    </citation>
    <scope>NUCLEOTIDE SEQUENCE [LARGE SCALE GENOMIC DNA]</scope>
    <source>
        <strain evidence="8">CGMCC 1.12479</strain>
    </source>
</reference>
<dbReference type="RefSeq" id="WP_188442922.1">
    <property type="nucleotide sequence ID" value="NZ_BMFD01000007.1"/>
</dbReference>
<dbReference type="InterPro" id="IPR001179">
    <property type="entry name" value="PPIase_FKBP_dom"/>
</dbReference>
<organism evidence="7 8">
    <name type="scientific">Belliella aquatica</name>
    <dbReference type="NCBI Taxonomy" id="1323734"/>
    <lineage>
        <taxon>Bacteria</taxon>
        <taxon>Pseudomonadati</taxon>
        <taxon>Bacteroidota</taxon>
        <taxon>Cytophagia</taxon>
        <taxon>Cytophagales</taxon>
        <taxon>Cyclobacteriaceae</taxon>
        <taxon>Belliella</taxon>
    </lineage>
</organism>
<dbReference type="EC" id="5.2.1.8" evidence="5"/>
<protein>
    <recommendedName>
        <fullName evidence="5">Peptidyl-prolyl cis-trans isomerase</fullName>
        <ecNumber evidence="5">5.2.1.8</ecNumber>
    </recommendedName>
</protein>
<keyword evidence="3 4" id="KW-0413">Isomerase</keyword>
<dbReference type="InterPro" id="IPR046357">
    <property type="entry name" value="PPIase_dom_sf"/>
</dbReference>
<evidence type="ECO:0000256" key="1">
    <source>
        <dbReference type="ARBA" id="ARBA00000971"/>
    </source>
</evidence>
<proteinExistence type="inferred from homology"/>
<feature type="domain" description="PPIase FKBP-type" evidence="6">
    <location>
        <begin position="74"/>
        <end position="174"/>
    </location>
</feature>
<dbReference type="PANTHER" id="PTHR10516:SF443">
    <property type="entry name" value="FK506-BINDING PROTEIN 59-RELATED"/>
    <property type="match status" value="1"/>
</dbReference>
<evidence type="ECO:0000256" key="4">
    <source>
        <dbReference type="PROSITE-ProRule" id="PRU00277"/>
    </source>
</evidence>
<keyword evidence="2 4" id="KW-0697">Rotamase</keyword>
<evidence type="ECO:0000256" key="2">
    <source>
        <dbReference type="ARBA" id="ARBA00023110"/>
    </source>
</evidence>
<evidence type="ECO:0000313" key="8">
    <source>
        <dbReference type="Proteomes" id="UP000635885"/>
    </source>
</evidence>
<keyword evidence="8" id="KW-1185">Reference proteome</keyword>
<evidence type="ECO:0000259" key="6">
    <source>
        <dbReference type="PROSITE" id="PS50059"/>
    </source>
</evidence>
<dbReference type="EMBL" id="BMFD01000007">
    <property type="protein sequence ID" value="GGC43523.1"/>
    <property type="molecule type" value="Genomic_DNA"/>
</dbReference>